<dbReference type="Gene3D" id="3.40.50.300">
    <property type="entry name" value="P-loop containing nucleotide triphosphate hydrolases"/>
    <property type="match status" value="1"/>
</dbReference>
<feature type="compositionally biased region" description="Basic and acidic residues" evidence="13">
    <location>
        <begin position="1602"/>
        <end position="1632"/>
    </location>
</feature>
<dbReference type="InterPro" id="IPR025260">
    <property type="entry name" value="CHD1-like_C"/>
</dbReference>
<dbReference type="SUPFAM" id="SSF54160">
    <property type="entry name" value="Chromo domain-like"/>
    <property type="match status" value="2"/>
</dbReference>
<evidence type="ECO:0000256" key="2">
    <source>
        <dbReference type="ARBA" id="ARBA00007025"/>
    </source>
</evidence>
<name>A0A167V082_9EURO</name>
<keyword evidence="11" id="KW-0539">Nucleus</keyword>
<feature type="region of interest" description="Disordered" evidence="13">
    <location>
        <begin position="1574"/>
        <end position="1693"/>
    </location>
</feature>
<dbReference type="CDD" id="cd18659">
    <property type="entry name" value="CD2_tandem"/>
    <property type="match status" value="1"/>
</dbReference>
<evidence type="ECO:0000256" key="10">
    <source>
        <dbReference type="ARBA" id="ARBA00023163"/>
    </source>
</evidence>
<dbReference type="GO" id="GO:0003677">
    <property type="term" value="F:DNA binding"/>
    <property type="evidence" value="ECO:0007669"/>
    <property type="project" value="UniProtKB-KW"/>
</dbReference>
<comment type="subcellular location">
    <subcellularLocation>
        <location evidence="1">Nucleus</location>
    </subcellularLocation>
</comment>
<dbReference type="Gene3D" id="2.40.50.40">
    <property type="match status" value="2"/>
</dbReference>
<feature type="region of interest" description="Disordered" evidence="13">
    <location>
        <begin position="1294"/>
        <end position="1350"/>
    </location>
</feature>
<dbReference type="Pfam" id="PF13907">
    <property type="entry name" value="CHD1-like_C"/>
    <property type="match status" value="1"/>
</dbReference>
<organism evidence="17 18">
    <name type="scientific">Ascosphaera apis ARSEF 7405</name>
    <dbReference type="NCBI Taxonomy" id="392613"/>
    <lineage>
        <taxon>Eukaryota</taxon>
        <taxon>Fungi</taxon>
        <taxon>Dikarya</taxon>
        <taxon>Ascomycota</taxon>
        <taxon>Pezizomycotina</taxon>
        <taxon>Eurotiomycetes</taxon>
        <taxon>Eurotiomycetidae</taxon>
        <taxon>Onygenales</taxon>
        <taxon>Ascosphaeraceae</taxon>
        <taxon>Ascosphaera</taxon>
    </lineage>
</organism>
<keyword evidence="7" id="KW-0067">ATP-binding</keyword>
<dbReference type="SMART" id="SM00298">
    <property type="entry name" value="CHROMO"/>
    <property type="match status" value="2"/>
</dbReference>
<dbReference type="InterPro" id="IPR049730">
    <property type="entry name" value="SNF2/RAD54-like_C"/>
</dbReference>
<feature type="compositionally biased region" description="Acidic residues" evidence="13">
    <location>
        <begin position="232"/>
        <end position="259"/>
    </location>
</feature>
<evidence type="ECO:0000256" key="3">
    <source>
        <dbReference type="ARBA" id="ARBA00011353"/>
    </source>
</evidence>
<feature type="compositionally biased region" description="Basic and acidic residues" evidence="13">
    <location>
        <begin position="1788"/>
        <end position="1803"/>
    </location>
</feature>
<dbReference type="InterPro" id="IPR041150">
    <property type="entry name" value="Cdh1_DBD"/>
</dbReference>
<dbReference type="Proteomes" id="UP000242877">
    <property type="component" value="Unassembled WGS sequence"/>
</dbReference>
<dbReference type="Gene3D" id="3.40.50.10810">
    <property type="entry name" value="Tandem AAA-ATPase domain"/>
    <property type="match status" value="1"/>
</dbReference>
<evidence type="ECO:0000256" key="9">
    <source>
        <dbReference type="ARBA" id="ARBA00023125"/>
    </source>
</evidence>
<keyword evidence="5" id="KW-0547">Nucleotide-binding</keyword>
<evidence type="ECO:0000256" key="11">
    <source>
        <dbReference type="ARBA" id="ARBA00023242"/>
    </source>
</evidence>
<dbReference type="SMART" id="SM01176">
    <property type="entry name" value="DUF4208"/>
    <property type="match status" value="1"/>
</dbReference>
<dbReference type="Pfam" id="PF00385">
    <property type="entry name" value="Chromo"/>
    <property type="match status" value="2"/>
</dbReference>
<feature type="region of interest" description="Disordered" evidence="13">
    <location>
        <begin position="1"/>
        <end position="20"/>
    </location>
</feature>
<keyword evidence="9" id="KW-0238">DNA-binding</keyword>
<dbReference type="GO" id="GO:0005634">
    <property type="term" value="C:nucleus"/>
    <property type="evidence" value="ECO:0007669"/>
    <property type="project" value="UniProtKB-SubCell"/>
</dbReference>
<feature type="domain" description="Chromo" evidence="14">
    <location>
        <begin position="630"/>
        <end position="681"/>
    </location>
</feature>
<feature type="domain" description="Chromo" evidence="14">
    <location>
        <begin position="530"/>
        <end position="593"/>
    </location>
</feature>
<dbReference type="PROSITE" id="PS51194">
    <property type="entry name" value="HELICASE_CTER"/>
    <property type="match status" value="1"/>
</dbReference>
<feature type="compositionally biased region" description="Acidic residues" evidence="13">
    <location>
        <begin position="437"/>
        <end position="446"/>
    </location>
</feature>
<feature type="compositionally biased region" description="Basic residues" evidence="13">
    <location>
        <begin position="1654"/>
        <end position="1689"/>
    </location>
</feature>
<evidence type="ECO:0000259" key="14">
    <source>
        <dbReference type="PROSITE" id="PS50013"/>
    </source>
</evidence>
<evidence type="ECO:0000259" key="16">
    <source>
        <dbReference type="PROSITE" id="PS51194"/>
    </source>
</evidence>
<keyword evidence="17" id="KW-0347">Helicase</keyword>
<accession>A0A167V082</accession>
<evidence type="ECO:0000256" key="13">
    <source>
        <dbReference type="SAM" id="MobiDB-lite"/>
    </source>
</evidence>
<dbReference type="PROSITE" id="PS00598">
    <property type="entry name" value="CHROMO_1"/>
    <property type="match status" value="1"/>
</dbReference>
<keyword evidence="4" id="KW-0677">Repeat</keyword>
<dbReference type="InterPro" id="IPR023779">
    <property type="entry name" value="Chromodomain_CS"/>
</dbReference>
<evidence type="ECO:0000256" key="5">
    <source>
        <dbReference type="ARBA" id="ARBA00022741"/>
    </source>
</evidence>
<feature type="compositionally biased region" description="Basic and acidic residues" evidence="13">
    <location>
        <begin position="471"/>
        <end position="483"/>
    </location>
</feature>
<dbReference type="SUPFAM" id="SSF52540">
    <property type="entry name" value="P-loop containing nucleoside triphosphate hydrolases"/>
    <property type="match status" value="2"/>
</dbReference>
<sequence>MEPSSVVLPESATALPSSSSLVNVHLSTTDAADPADSTASGPVDLSSHDVDVDVDVDAGGDGDDADDGAHLSPRSSFRSSSVIDGGQRVNGGGEHPSLADHGYYHRRGGDGDRRREDHVDGRLSSDSGREVVSDDNNGGGDDDDDDDDGMGGAEMQFSDSDDDEEDSYAENGLGGRDERHARQPQYHGENDDDDDTDDVNGHSTSHEEDEDHHHSSPHHHHHHHHTHHQQDDADNDIDDDDSRDNRDIDDDEDEDEGEDSGNNHDDGDYNDSSPSHRPSDDEEEEDNSDISPQHHRIRNRSRHHQTQRSASHSSFSSRGGPAGPNPSSSRGTKRKSPIADSDYIRNNPELYGLRRSGRARTQRQVVNTTSDSDNNGDEDDDDDDDDSDDAIPMSSRRKRSNAGRANAANHHAVNGSRATGRRRQDSRGLSRASSETDTNDSDDDDDYAPRRRTAKTKRRRLNRGTVAHDGGSGRDSLEPRHAEVRFSTRRANRVTNYAEDDDEDEFLESEDEGMDATAEWAAPAVDENIPAIDVILNHRLKEGIDPKDQEVDKDDYEFYIKWQGQSHYHATWETMESLQGVRSVRRLENYIRKVLSKAIMFQNEPDLAPEDNEKYRLDCERDAEAIEDYRKVERVIGSRKIDGHTEYYVKWKRLNYDCCTWEDSTLISNIAQNEIDRYLDRCSHPPVSVRAVRPTKFQKVEGTPPYLKNGELKEFQVFGLNFMAYNWTQVRNVVLADEMGLGKTVQTVSFINWLRHVQHQQGPFMVVVPLSTMPSWAETFDNWTPDLNYVVYNGNETARNIIKDYELFDGNIKRAKFHVLLTTYEYVQYDAAFLSQVRWQFIAVDEAHRLKNRQSNLYKKLNEFKTDSRLLITGTPVQNNLGELSALMDFLNPGHIEVDEDMDLSSEAAGVKLAELTKAIAPYMLRRTKSKVETDLPPKSEKIIRVELSDVQLEYYKNILTKNYAALNQGAKGQKQSLLNIMMELKKASNHPYMFPNAEARIMEGKSGREDEIRSLITSSGKMMLLDQLLAKLKRDGHRVLIFSQMVHMLDILADYMDYRGYSFQRLDGTIGPAERRLSIEHFNASDSTDFCFLLSTRAGGLGINLMTADTVILFDSDWNPQADLQAMARAHRIGQTRPVSVYRLVSKDTVEEEVLERARNKLLLEFITIQRGVTDKEATEIKDKMTRAGHHVNEPTSSDDISRILKRRGQRMFEQSGNQKKLEELDIDSVLENAEEHKTEQAEGMEVDGGEEFLRAFQFVDVKVDDLSWDEIIPKEQLAEIKAEEQRKQEEEYLRQEIERSQPRAKRKEPNSIDNRSERRAKRRAREQVMEVDMSDDAAVPPDPSRPLDEKEYRNLVRAYLRYGDFDEHRDELLVEARMVGRDVNVIQEALQEILDKSRALVDEENERLRALEREGKIFTKKERKAILFDHKGARRINAETMLERPHDMKILRQAVQSLANPKSFRIPEATKGTDYSCTWGAREDGMLCVGVVRHGYGAWTQIRDDPDLELSDKFFLEEHRVDKKAERERERAERGKEGGGRSGKTKSPGAVHLVRRIDYLLSVLKDKLSNGTSVQAKKAVENHHRNNRKLAASQKNSPVPRDRDHDSVSRRRSRDSAERSRTPLNSDRHRIPQSKVKSRPRSSLRDDDDFHSRRRSSNNHSHSHSHPHSSHSQDHHHHHHGHKHHAHHENGKNDEDLMVEIFRPARDKLRALSKLNKENMPNKVERANAIRCSLKDVGAFIEETTKRYPSPRGEWLEERLWDYVCKHWPNKDASGKILNTMYKKIAATEKKPSQSSHKDKPTSSPRN</sequence>
<evidence type="ECO:0000256" key="7">
    <source>
        <dbReference type="ARBA" id="ARBA00022840"/>
    </source>
</evidence>
<dbReference type="GO" id="GO:0004386">
    <property type="term" value="F:helicase activity"/>
    <property type="evidence" value="ECO:0007669"/>
    <property type="project" value="UniProtKB-KW"/>
</dbReference>
<dbReference type="InterPro" id="IPR000330">
    <property type="entry name" value="SNF2_N"/>
</dbReference>
<feature type="coiled-coil region" evidence="12">
    <location>
        <begin position="1388"/>
        <end position="1423"/>
    </location>
</feature>
<keyword evidence="18" id="KW-1185">Reference proteome</keyword>
<dbReference type="Pfam" id="PF23588">
    <property type="entry name" value="HTH_CHD1_Hrp3"/>
    <property type="match status" value="1"/>
</dbReference>
<evidence type="ECO:0000256" key="8">
    <source>
        <dbReference type="ARBA" id="ARBA00023015"/>
    </source>
</evidence>
<feature type="region of interest" description="Disordered" evidence="13">
    <location>
        <begin position="31"/>
        <end position="483"/>
    </location>
</feature>
<feature type="compositionally biased region" description="Low complexity" evidence="13">
    <location>
        <begin position="402"/>
        <end position="416"/>
    </location>
</feature>
<dbReference type="EMBL" id="AZGZ01000044">
    <property type="protein sequence ID" value="KZZ86854.1"/>
    <property type="molecule type" value="Genomic_DNA"/>
</dbReference>
<feature type="region of interest" description="Disordered" evidence="13">
    <location>
        <begin position="1787"/>
        <end position="1809"/>
    </location>
</feature>
<feature type="domain" description="Helicase ATP-binding" evidence="15">
    <location>
        <begin position="724"/>
        <end position="894"/>
    </location>
</feature>
<feature type="compositionally biased region" description="Basic residues" evidence="13">
    <location>
        <begin position="215"/>
        <end position="227"/>
    </location>
</feature>
<feature type="compositionally biased region" description="Basic and acidic residues" evidence="13">
    <location>
        <begin position="1524"/>
        <end position="1541"/>
    </location>
</feature>
<dbReference type="OrthoDB" id="5857104at2759"/>
<evidence type="ECO:0000256" key="1">
    <source>
        <dbReference type="ARBA" id="ARBA00004123"/>
    </source>
</evidence>
<dbReference type="GO" id="GO:0034728">
    <property type="term" value="P:nucleosome organization"/>
    <property type="evidence" value="ECO:0007669"/>
    <property type="project" value="TreeGrafter"/>
</dbReference>
<dbReference type="PANTHER" id="PTHR45623">
    <property type="entry name" value="CHROMODOMAIN-HELICASE-DNA-BINDING PROTEIN 3-RELATED-RELATED"/>
    <property type="match status" value="1"/>
</dbReference>
<feature type="compositionally biased region" description="Basic residues" evidence="13">
    <location>
        <begin position="450"/>
        <end position="462"/>
    </location>
</feature>
<dbReference type="InterPro" id="IPR014001">
    <property type="entry name" value="Helicase_ATP-bd"/>
</dbReference>
<comment type="similarity">
    <text evidence="2">Belongs to the SNF2/RAD54 helicase family.</text>
</comment>
<dbReference type="CDD" id="cd18793">
    <property type="entry name" value="SF2_C_SNF"/>
    <property type="match status" value="1"/>
</dbReference>
<dbReference type="InterPro" id="IPR000953">
    <property type="entry name" value="Chromo/chromo_shadow_dom"/>
</dbReference>
<dbReference type="PROSITE" id="PS50013">
    <property type="entry name" value="CHROMO_2"/>
    <property type="match status" value="2"/>
</dbReference>
<evidence type="ECO:0000256" key="6">
    <source>
        <dbReference type="ARBA" id="ARBA00022801"/>
    </source>
</evidence>
<dbReference type="InterPro" id="IPR027417">
    <property type="entry name" value="P-loop_NTPase"/>
</dbReference>
<comment type="caution">
    <text evidence="17">The sequence shown here is derived from an EMBL/GenBank/DDBJ whole genome shotgun (WGS) entry which is preliminary data.</text>
</comment>
<keyword evidence="6" id="KW-0378">Hydrolase</keyword>
<dbReference type="VEuPathDB" id="FungiDB:AAP_06118"/>
<dbReference type="Gene3D" id="6.10.140.1440">
    <property type="match status" value="1"/>
</dbReference>
<reference evidence="17 18" key="1">
    <citation type="journal article" date="2016" name="Genome Biol. Evol.">
        <title>Divergent and convergent evolution of fungal pathogenicity.</title>
        <authorList>
            <person name="Shang Y."/>
            <person name="Xiao G."/>
            <person name="Zheng P."/>
            <person name="Cen K."/>
            <person name="Zhan S."/>
            <person name="Wang C."/>
        </authorList>
    </citation>
    <scope>NUCLEOTIDE SEQUENCE [LARGE SCALE GENOMIC DNA]</scope>
    <source>
        <strain evidence="17 18">ARSEF 7405</strain>
    </source>
</reference>
<dbReference type="SMART" id="SM00490">
    <property type="entry name" value="HELICc"/>
    <property type="match status" value="1"/>
</dbReference>
<dbReference type="SMART" id="SM00487">
    <property type="entry name" value="DEXDc"/>
    <property type="match status" value="1"/>
</dbReference>
<dbReference type="InterPro" id="IPR056302">
    <property type="entry name" value="CHD1-2/Hrp3_HTH"/>
</dbReference>
<dbReference type="GO" id="GO:0005524">
    <property type="term" value="F:ATP binding"/>
    <property type="evidence" value="ECO:0007669"/>
    <property type="project" value="UniProtKB-KW"/>
</dbReference>
<dbReference type="Pfam" id="PF00271">
    <property type="entry name" value="Helicase_C"/>
    <property type="match status" value="1"/>
</dbReference>
<feature type="domain" description="Helicase C-terminal" evidence="16">
    <location>
        <begin position="1025"/>
        <end position="1186"/>
    </location>
</feature>
<comment type="subunit">
    <text evidence="3">Component of the NuA4 histone acetyltransferase complex.</text>
</comment>
<dbReference type="PANTHER" id="PTHR45623:SF14">
    <property type="entry name" value="CHROMODOMAIN-HELICASE-DNA-BINDING PROTEIN 1"/>
    <property type="match status" value="1"/>
</dbReference>
<protein>
    <submittedName>
        <fullName evidence="17">Chromodomain helicase hrp3</fullName>
    </submittedName>
</protein>
<feature type="compositionally biased region" description="Acidic residues" evidence="13">
    <location>
        <begin position="52"/>
        <end position="66"/>
    </location>
</feature>
<feature type="compositionally biased region" description="Basic and acidic residues" evidence="13">
    <location>
        <begin position="107"/>
        <end position="132"/>
    </location>
</feature>
<proteinExistence type="inferred from homology"/>
<feature type="region of interest" description="Disordered" evidence="13">
    <location>
        <begin position="1524"/>
        <end position="1552"/>
    </location>
</feature>
<feature type="compositionally biased region" description="Low complexity" evidence="13">
    <location>
        <begin position="72"/>
        <end position="81"/>
    </location>
</feature>
<dbReference type="GO" id="GO:0000785">
    <property type="term" value="C:chromatin"/>
    <property type="evidence" value="ECO:0007669"/>
    <property type="project" value="TreeGrafter"/>
</dbReference>
<evidence type="ECO:0000259" key="15">
    <source>
        <dbReference type="PROSITE" id="PS51192"/>
    </source>
</evidence>
<feature type="compositionally biased region" description="Basic and acidic residues" evidence="13">
    <location>
        <begin position="1294"/>
        <end position="1319"/>
    </location>
</feature>
<keyword evidence="10" id="KW-0804">Transcription</keyword>
<dbReference type="InterPro" id="IPR001650">
    <property type="entry name" value="Helicase_C-like"/>
</dbReference>
<evidence type="ECO:0000313" key="17">
    <source>
        <dbReference type="EMBL" id="KZZ86854.1"/>
    </source>
</evidence>
<evidence type="ECO:0000313" key="18">
    <source>
        <dbReference type="Proteomes" id="UP000242877"/>
    </source>
</evidence>
<dbReference type="InterPro" id="IPR016197">
    <property type="entry name" value="Chromo-like_dom_sf"/>
</dbReference>
<dbReference type="GO" id="GO:0042393">
    <property type="term" value="F:histone binding"/>
    <property type="evidence" value="ECO:0007669"/>
    <property type="project" value="TreeGrafter"/>
</dbReference>
<dbReference type="GO" id="GO:0003682">
    <property type="term" value="F:chromatin binding"/>
    <property type="evidence" value="ECO:0007669"/>
    <property type="project" value="TreeGrafter"/>
</dbReference>
<dbReference type="GO" id="GO:0140658">
    <property type="term" value="F:ATP-dependent chromatin remodeler activity"/>
    <property type="evidence" value="ECO:0007669"/>
    <property type="project" value="TreeGrafter"/>
</dbReference>
<dbReference type="PROSITE" id="PS51192">
    <property type="entry name" value="HELICASE_ATP_BIND_1"/>
    <property type="match status" value="1"/>
</dbReference>
<feature type="compositionally biased region" description="Acidic residues" evidence="13">
    <location>
        <begin position="374"/>
        <end position="389"/>
    </location>
</feature>
<gene>
    <name evidence="17" type="ORF">AAP_06118</name>
</gene>
<dbReference type="InterPro" id="IPR038718">
    <property type="entry name" value="SNF2-like_sf"/>
</dbReference>
<dbReference type="GO" id="GO:0016887">
    <property type="term" value="F:ATP hydrolysis activity"/>
    <property type="evidence" value="ECO:0007669"/>
    <property type="project" value="TreeGrafter"/>
</dbReference>
<feature type="compositionally biased region" description="Low complexity" evidence="13">
    <location>
        <begin position="31"/>
        <end position="40"/>
    </location>
</feature>
<evidence type="ECO:0000256" key="12">
    <source>
        <dbReference type="SAM" id="Coils"/>
    </source>
</evidence>
<dbReference type="InterPro" id="IPR023780">
    <property type="entry name" value="Chromo_domain"/>
</dbReference>
<dbReference type="Gene3D" id="1.10.10.60">
    <property type="entry name" value="Homeodomain-like"/>
    <property type="match status" value="1"/>
</dbReference>
<dbReference type="Pfam" id="PF18196">
    <property type="entry name" value="Cdh1_DBD_1"/>
    <property type="match status" value="1"/>
</dbReference>
<evidence type="ECO:0000256" key="4">
    <source>
        <dbReference type="ARBA" id="ARBA00022737"/>
    </source>
</evidence>
<feature type="compositionally biased region" description="Basic residues" evidence="13">
    <location>
        <begin position="293"/>
        <end position="306"/>
    </location>
</feature>
<feature type="compositionally biased region" description="Acidic residues" evidence="13">
    <location>
        <begin position="140"/>
        <end position="149"/>
    </location>
</feature>
<keyword evidence="12" id="KW-0175">Coiled coil</keyword>
<keyword evidence="8" id="KW-0805">Transcription regulation</keyword>
<feature type="compositionally biased region" description="Acidic residues" evidence="13">
    <location>
        <begin position="159"/>
        <end position="168"/>
    </location>
</feature>
<dbReference type="Pfam" id="PF00176">
    <property type="entry name" value="SNF2-rel_dom"/>
    <property type="match status" value="1"/>
</dbReference>